<comment type="caution">
    <text evidence="1">The sequence shown here is derived from an EMBL/GenBank/DDBJ whole genome shotgun (WGS) entry which is preliminary data.</text>
</comment>
<sequence>MATGRNRSGTLVSQLSSQLQMYPVQSKDCVNLQASIHVNGSGGYPNVLLNRDWWKDVQNGDVIELKGGPHKESCVFVLEPTDPAGLPPNIQVSISQDVAKYFELSAGTEVTLTKVGPEKYAADVVESSEYNSWAASPQSLNTFSSNSERSVQFNSQ</sequence>
<organism evidence="1 2">
    <name type="scientific">Acaulospora colombiana</name>
    <dbReference type="NCBI Taxonomy" id="27376"/>
    <lineage>
        <taxon>Eukaryota</taxon>
        <taxon>Fungi</taxon>
        <taxon>Fungi incertae sedis</taxon>
        <taxon>Mucoromycota</taxon>
        <taxon>Glomeromycotina</taxon>
        <taxon>Glomeromycetes</taxon>
        <taxon>Diversisporales</taxon>
        <taxon>Acaulosporaceae</taxon>
        <taxon>Acaulospora</taxon>
    </lineage>
</organism>
<keyword evidence="2" id="KW-1185">Reference proteome</keyword>
<name>A0ACA9N6Y8_9GLOM</name>
<reference evidence="1" key="1">
    <citation type="submission" date="2021-06" db="EMBL/GenBank/DDBJ databases">
        <authorList>
            <person name="Kallberg Y."/>
            <person name="Tangrot J."/>
            <person name="Rosling A."/>
        </authorList>
    </citation>
    <scope>NUCLEOTIDE SEQUENCE</scope>
    <source>
        <strain evidence="1">CL356</strain>
    </source>
</reference>
<dbReference type="EMBL" id="CAJVPT010016881">
    <property type="protein sequence ID" value="CAG8622288.1"/>
    <property type="molecule type" value="Genomic_DNA"/>
</dbReference>
<proteinExistence type="predicted"/>
<evidence type="ECO:0000313" key="2">
    <source>
        <dbReference type="Proteomes" id="UP000789525"/>
    </source>
</evidence>
<evidence type="ECO:0000313" key="1">
    <source>
        <dbReference type="EMBL" id="CAG8622288.1"/>
    </source>
</evidence>
<protein>
    <submittedName>
        <fullName evidence="1">13379_t:CDS:1</fullName>
    </submittedName>
</protein>
<accession>A0ACA9N6Y8</accession>
<dbReference type="Proteomes" id="UP000789525">
    <property type="component" value="Unassembled WGS sequence"/>
</dbReference>
<gene>
    <name evidence="1" type="ORF">ACOLOM_LOCUS7373</name>
</gene>